<keyword evidence="3" id="KW-1185">Reference proteome</keyword>
<evidence type="ECO:0000313" key="3">
    <source>
        <dbReference type="Proteomes" id="UP000530514"/>
    </source>
</evidence>
<dbReference type="AlphaFoldDB" id="A0A7W1XCJ7"/>
<sequence length="152" mass="17385">MNAYSLVLFVHVLLIASWFGGISLMAMVLRDAIRSNEGGTMARAISRAQRWNLTMFVPTALLVLISGMYLLYVQLTLHNEALWLMVKERFGSLFVIVYILYIVFYGRKTLNQVQAAENEPEKAKSLLKRYIMVLNISLLCMVVLIFFVTTKI</sequence>
<keyword evidence="1" id="KW-0472">Membrane</keyword>
<protein>
    <recommendedName>
        <fullName evidence="4">DUF2269 family protein</fullName>
    </recommendedName>
</protein>
<accession>A0A7W1XCJ7</accession>
<gene>
    <name evidence="2" type="ORF">H1164_14740</name>
</gene>
<keyword evidence="1" id="KW-0812">Transmembrane</keyword>
<dbReference type="OrthoDB" id="2989441at2"/>
<proteinExistence type="predicted"/>
<organism evidence="2 3">
    <name type="scientific">Thermoactinomyces daqus</name>
    <dbReference type="NCBI Taxonomy" id="1329516"/>
    <lineage>
        <taxon>Bacteria</taxon>
        <taxon>Bacillati</taxon>
        <taxon>Bacillota</taxon>
        <taxon>Bacilli</taxon>
        <taxon>Bacillales</taxon>
        <taxon>Thermoactinomycetaceae</taxon>
        <taxon>Thermoactinomyces</taxon>
    </lineage>
</organism>
<dbReference type="Proteomes" id="UP000530514">
    <property type="component" value="Unassembled WGS sequence"/>
</dbReference>
<reference evidence="2 3" key="1">
    <citation type="submission" date="2020-07" db="EMBL/GenBank/DDBJ databases">
        <authorList>
            <person name="Feng H."/>
        </authorList>
    </citation>
    <scope>NUCLEOTIDE SEQUENCE [LARGE SCALE GENOMIC DNA]</scope>
    <source>
        <strain evidence="3">s-11</strain>
    </source>
</reference>
<feature type="transmembrane region" description="Helical" evidence="1">
    <location>
        <begin position="90"/>
        <end position="106"/>
    </location>
</feature>
<evidence type="ECO:0000256" key="1">
    <source>
        <dbReference type="SAM" id="Phobius"/>
    </source>
</evidence>
<name>A0A7W1XCJ7_9BACL</name>
<evidence type="ECO:0000313" key="2">
    <source>
        <dbReference type="EMBL" id="MBA4544128.1"/>
    </source>
</evidence>
<evidence type="ECO:0008006" key="4">
    <source>
        <dbReference type="Google" id="ProtNLM"/>
    </source>
</evidence>
<feature type="transmembrane region" description="Helical" evidence="1">
    <location>
        <begin position="127"/>
        <end position="148"/>
    </location>
</feature>
<keyword evidence="1" id="KW-1133">Transmembrane helix</keyword>
<feature type="transmembrane region" description="Helical" evidence="1">
    <location>
        <begin position="50"/>
        <end position="70"/>
    </location>
</feature>
<dbReference type="EMBL" id="JACEIP010000029">
    <property type="protein sequence ID" value="MBA4544128.1"/>
    <property type="molecule type" value="Genomic_DNA"/>
</dbReference>
<dbReference type="RefSeq" id="WP_033101983.1">
    <property type="nucleotide sequence ID" value="NZ_JACEIP010000029.1"/>
</dbReference>
<feature type="transmembrane region" description="Helical" evidence="1">
    <location>
        <begin position="6"/>
        <end position="29"/>
    </location>
</feature>
<comment type="caution">
    <text evidence="2">The sequence shown here is derived from an EMBL/GenBank/DDBJ whole genome shotgun (WGS) entry which is preliminary data.</text>
</comment>